<dbReference type="InterPro" id="IPR009057">
    <property type="entry name" value="Homeodomain-like_sf"/>
</dbReference>
<dbReference type="AlphaFoldDB" id="A0A7T8B8F1"/>
<protein>
    <submittedName>
        <fullName evidence="4">TetR/AcrR family transcriptional regulator</fullName>
    </submittedName>
</protein>
<dbReference type="InterPro" id="IPR050624">
    <property type="entry name" value="HTH-type_Tx_Regulator"/>
</dbReference>
<feature type="DNA-binding region" description="H-T-H motif" evidence="2">
    <location>
        <begin position="39"/>
        <end position="58"/>
    </location>
</feature>
<dbReference type="EMBL" id="CP067089">
    <property type="protein sequence ID" value="QQO08524.1"/>
    <property type="molecule type" value="Genomic_DNA"/>
</dbReference>
<reference evidence="4" key="1">
    <citation type="submission" date="2021-01" db="EMBL/GenBank/DDBJ databases">
        <title>Description of Breznakiella homolactica.</title>
        <authorList>
            <person name="Song Y."/>
            <person name="Brune A."/>
        </authorList>
    </citation>
    <scope>NUCLEOTIDE SEQUENCE</scope>
    <source>
        <strain evidence="4">RmG30</strain>
    </source>
</reference>
<dbReference type="Proteomes" id="UP000595917">
    <property type="component" value="Chromosome"/>
</dbReference>
<feature type="domain" description="HTH tetR-type" evidence="3">
    <location>
        <begin position="16"/>
        <end position="76"/>
    </location>
</feature>
<sequence>MGVAFYPKTDAMSKGDKTKQFIIDSAAELYSRKTYSGVTMKDICEKSGLSRGGVYRYFGSTKEIVIEILKKEISDEEKKQKKILAAEKGPEELLIDLLQHQKKALIEGRAWLNIAFYEFSLLEPDQYPLLMERYSAAEKSLSMLIKQGQKANVFKPGDVETVVRHILFLLEGLMLSSVAAPIPENVFNEQIQFMTQLVLKDKPRGKGS</sequence>
<dbReference type="GO" id="GO:0003677">
    <property type="term" value="F:DNA binding"/>
    <property type="evidence" value="ECO:0007669"/>
    <property type="project" value="UniProtKB-UniRule"/>
</dbReference>
<dbReference type="Pfam" id="PF17922">
    <property type="entry name" value="TetR_C_17"/>
    <property type="match status" value="1"/>
</dbReference>
<dbReference type="Pfam" id="PF00440">
    <property type="entry name" value="TetR_N"/>
    <property type="match status" value="1"/>
</dbReference>
<accession>A0A7T8B8F1</accession>
<evidence type="ECO:0000313" key="4">
    <source>
        <dbReference type="EMBL" id="QQO08524.1"/>
    </source>
</evidence>
<dbReference type="PANTHER" id="PTHR43479:SF11">
    <property type="entry name" value="ACREF_ENVCD OPERON REPRESSOR-RELATED"/>
    <property type="match status" value="1"/>
</dbReference>
<dbReference type="Gene3D" id="1.10.357.10">
    <property type="entry name" value="Tetracycline Repressor, domain 2"/>
    <property type="match status" value="1"/>
</dbReference>
<dbReference type="SUPFAM" id="SSF48498">
    <property type="entry name" value="Tetracyclin repressor-like, C-terminal domain"/>
    <property type="match status" value="1"/>
</dbReference>
<dbReference type="InterPro" id="IPR036271">
    <property type="entry name" value="Tet_transcr_reg_TetR-rel_C_sf"/>
</dbReference>
<dbReference type="PROSITE" id="PS50977">
    <property type="entry name" value="HTH_TETR_2"/>
    <property type="match status" value="1"/>
</dbReference>
<dbReference type="PANTHER" id="PTHR43479">
    <property type="entry name" value="ACREF/ENVCD OPERON REPRESSOR-RELATED"/>
    <property type="match status" value="1"/>
</dbReference>
<gene>
    <name evidence="4" type="ORF">JFL75_16540</name>
</gene>
<dbReference type="PRINTS" id="PR00455">
    <property type="entry name" value="HTHTETR"/>
</dbReference>
<evidence type="ECO:0000259" key="3">
    <source>
        <dbReference type="PROSITE" id="PS50977"/>
    </source>
</evidence>
<dbReference type="InterPro" id="IPR001647">
    <property type="entry name" value="HTH_TetR"/>
</dbReference>
<evidence type="ECO:0000313" key="5">
    <source>
        <dbReference type="Proteomes" id="UP000595917"/>
    </source>
</evidence>
<evidence type="ECO:0000256" key="1">
    <source>
        <dbReference type="ARBA" id="ARBA00023125"/>
    </source>
</evidence>
<proteinExistence type="predicted"/>
<name>A0A7T8B8F1_9SPIR</name>
<dbReference type="KEGG" id="bhc:JFL75_16540"/>
<dbReference type="SUPFAM" id="SSF46689">
    <property type="entry name" value="Homeodomain-like"/>
    <property type="match status" value="1"/>
</dbReference>
<dbReference type="RefSeq" id="WP_215625830.1">
    <property type="nucleotide sequence ID" value="NZ_CP067089.2"/>
</dbReference>
<organism evidence="4 5">
    <name type="scientific">Breznakiella homolactica</name>
    <dbReference type="NCBI Taxonomy" id="2798577"/>
    <lineage>
        <taxon>Bacteria</taxon>
        <taxon>Pseudomonadati</taxon>
        <taxon>Spirochaetota</taxon>
        <taxon>Spirochaetia</taxon>
        <taxon>Spirochaetales</taxon>
        <taxon>Breznakiellaceae</taxon>
        <taxon>Breznakiella</taxon>
    </lineage>
</organism>
<dbReference type="InterPro" id="IPR041612">
    <property type="entry name" value="YfiR_C"/>
</dbReference>
<evidence type="ECO:0000256" key="2">
    <source>
        <dbReference type="PROSITE-ProRule" id="PRU00335"/>
    </source>
</evidence>
<dbReference type="Gene3D" id="1.10.10.60">
    <property type="entry name" value="Homeodomain-like"/>
    <property type="match status" value="1"/>
</dbReference>
<keyword evidence="1 2" id="KW-0238">DNA-binding</keyword>
<keyword evidence="5" id="KW-1185">Reference proteome</keyword>